<dbReference type="Pfam" id="PF07714">
    <property type="entry name" value="PK_Tyr_Ser-Thr"/>
    <property type="match status" value="1"/>
</dbReference>
<evidence type="ECO:0000313" key="20">
    <source>
        <dbReference type="Proteomes" id="UP000822688"/>
    </source>
</evidence>
<evidence type="ECO:0000256" key="7">
    <source>
        <dbReference type="ARBA" id="ARBA00022741"/>
    </source>
</evidence>
<dbReference type="PROSITE" id="PS00107">
    <property type="entry name" value="PROTEIN_KINASE_ATP"/>
    <property type="match status" value="1"/>
</dbReference>
<evidence type="ECO:0000256" key="4">
    <source>
        <dbReference type="ARBA" id="ARBA00022679"/>
    </source>
</evidence>
<dbReference type="PROSITE" id="PS50927">
    <property type="entry name" value="BULB_LECTIN"/>
    <property type="match status" value="1"/>
</dbReference>
<feature type="domain" description="Protein kinase" evidence="17">
    <location>
        <begin position="400"/>
        <end position="670"/>
    </location>
</feature>
<dbReference type="CDD" id="cd14066">
    <property type="entry name" value="STKc_IRAK"/>
    <property type="match status" value="1"/>
</dbReference>
<dbReference type="Gene3D" id="3.30.200.20">
    <property type="entry name" value="Phosphorylase Kinase, domain 1"/>
    <property type="match status" value="1"/>
</dbReference>
<dbReference type="SMART" id="SM00220">
    <property type="entry name" value="S_TKc"/>
    <property type="match status" value="1"/>
</dbReference>
<dbReference type="InterPro" id="IPR036426">
    <property type="entry name" value="Bulb-type_lectin_dom_sf"/>
</dbReference>
<keyword evidence="20" id="KW-1185">Reference proteome</keyword>
<keyword evidence="11 15" id="KW-0472">Membrane</keyword>
<reference evidence="19" key="1">
    <citation type="submission" date="2020-06" db="EMBL/GenBank/DDBJ databases">
        <title>WGS assembly of Ceratodon purpureus strain R40.</title>
        <authorList>
            <person name="Carey S.B."/>
            <person name="Jenkins J."/>
            <person name="Shu S."/>
            <person name="Lovell J.T."/>
            <person name="Sreedasyam A."/>
            <person name="Maumus F."/>
            <person name="Tiley G.P."/>
            <person name="Fernandez-Pozo N."/>
            <person name="Barry K."/>
            <person name="Chen C."/>
            <person name="Wang M."/>
            <person name="Lipzen A."/>
            <person name="Daum C."/>
            <person name="Saski C.A."/>
            <person name="Payton A.C."/>
            <person name="Mcbreen J.C."/>
            <person name="Conrad R.E."/>
            <person name="Kollar L.M."/>
            <person name="Olsson S."/>
            <person name="Huttunen S."/>
            <person name="Landis J.B."/>
            <person name="Wickett N.J."/>
            <person name="Johnson M.G."/>
            <person name="Rensing S.A."/>
            <person name="Grimwood J."/>
            <person name="Schmutz J."/>
            <person name="Mcdaniel S.F."/>
        </authorList>
    </citation>
    <scope>NUCLEOTIDE SEQUENCE</scope>
    <source>
        <strain evidence="19">R40</strain>
    </source>
</reference>
<keyword evidence="5 15" id="KW-0812">Transmembrane</keyword>
<dbReference type="Gene3D" id="2.90.10.10">
    <property type="entry name" value="Bulb-type lectin domain"/>
    <property type="match status" value="1"/>
</dbReference>
<evidence type="ECO:0000256" key="1">
    <source>
        <dbReference type="ARBA" id="ARBA00004251"/>
    </source>
</evidence>
<dbReference type="PANTHER" id="PTHR45631">
    <property type="entry name" value="OS07G0107800 PROTEIN-RELATED"/>
    <property type="match status" value="1"/>
</dbReference>
<keyword evidence="9 14" id="KW-0067">ATP-binding</keyword>
<dbReference type="InterPro" id="IPR001245">
    <property type="entry name" value="Ser-Thr/Tyr_kinase_cat_dom"/>
</dbReference>
<sequence>MNIHNGFAIVLVLGIIAFSQVSGALAANILVGMDQYSVLNSYEYLSVLDNYYLVMQPDCDLILYNQSGLPLKHTNSTRAPADGSLVNLNCSLWMQSDGNCVIYNLTSADWINKTLYGQPSIPWAQSGYSDPQWNASFLLLGGDGSLDFYTPNATRSQNINTNLRVVDVNEGSRVNYPKFDPGNSAYAAWVPGVSLDEYPYMPAGYFLSAGKRLRTLSSPGFSLELNTSNCSLQSQRFLYGGGTLSLWNSSTTASLQNQLCQLELLQNGTLQVRYLNSNELHWKSGTSGDNTVSWILKLDPDDGTLSVSDITNSSNLLWTNAHNSQIPQSSPKSTSDRSIVWIVVGVIVGAFVLAMAALGLYFCARERFLDSADRAFQKRLRAIGGHSQALSQAKIKKATNNYETVIGRGGFGDVFYGQLLDGQEVAAKVLSMNSHQSKQEFYNEIELLSKVHHKYLVSLLGYSSTRSHQVLIYEYMGGGDLRYRLQQGKSETGVPLSWRERTNIILQVAEGLEYLHEKCSPPIIHRDIKSTNILLTSKLVAKVADFGLSKLKAIGQEDATHVTTVVKGTPGYLDPEYHETGLLTEKSDVYAFGVVLMEILTGQHHMLIANRVGEAWRQQQFQGLADPRLGDDFDRNELASLVELALWCVRWSSVERPFMRQVVRRLHGLLLVPSEASEPNIDLGEENGRHAPENIELMMMDSSGLSFSSESIPLNTESSSSAVILEVHRHSEQIQSHSQHGSSFCECT</sequence>
<evidence type="ECO:0000256" key="13">
    <source>
        <dbReference type="ARBA" id="ARBA00023180"/>
    </source>
</evidence>
<name>A0A8T0GUN7_CERPU</name>
<dbReference type="Gene3D" id="1.10.510.10">
    <property type="entry name" value="Transferase(Phosphotransferase) domain 1"/>
    <property type="match status" value="1"/>
</dbReference>
<protein>
    <recommendedName>
        <fullName evidence="21">Protein kinase domain-containing protein</fullName>
    </recommendedName>
</protein>
<evidence type="ECO:0000256" key="5">
    <source>
        <dbReference type="ARBA" id="ARBA00022692"/>
    </source>
</evidence>
<feature type="chain" id="PRO_5035806791" description="Protein kinase domain-containing protein" evidence="16">
    <location>
        <begin position="27"/>
        <end position="748"/>
    </location>
</feature>
<dbReference type="GO" id="GO:0005524">
    <property type="term" value="F:ATP binding"/>
    <property type="evidence" value="ECO:0007669"/>
    <property type="project" value="UniProtKB-UniRule"/>
</dbReference>
<evidence type="ECO:0000256" key="2">
    <source>
        <dbReference type="ARBA" id="ARBA00022475"/>
    </source>
</evidence>
<evidence type="ECO:0000313" key="19">
    <source>
        <dbReference type="EMBL" id="KAG0561854.1"/>
    </source>
</evidence>
<dbReference type="SUPFAM" id="SSF56112">
    <property type="entry name" value="Protein kinase-like (PK-like)"/>
    <property type="match status" value="1"/>
</dbReference>
<dbReference type="InterPro" id="IPR008271">
    <property type="entry name" value="Ser/Thr_kinase_AS"/>
</dbReference>
<dbReference type="SUPFAM" id="SSF51110">
    <property type="entry name" value="alpha-D-mannose-specific plant lectins"/>
    <property type="match status" value="1"/>
</dbReference>
<evidence type="ECO:0000256" key="14">
    <source>
        <dbReference type="PROSITE-ProRule" id="PRU10141"/>
    </source>
</evidence>
<organism evidence="19 20">
    <name type="scientific">Ceratodon purpureus</name>
    <name type="common">Fire moss</name>
    <name type="synonym">Dicranum purpureum</name>
    <dbReference type="NCBI Taxonomy" id="3225"/>
    <lineage>
        <taxon>Eukaryota</taxon>
        <taxon>Viridiplantae</taxon>
        <taxon>Streptophyta</taxon>
        <taxon>Embryophyta</taxon>
        <taxon>Bryophyta</taxon>
        <taxon>Bryophytina</taxon>
        <taxon>Bryopsida</taxon>
        <taxon>Dicranidae</taxon>
        <taxon>Pseudoditrichales</taxon>
        <taxon>Ditrichaceae</taxon>
        <taxon>Ceratodon</taxon>
    </lineage>
</organism>
<evidence type="ECO:0000256" key="15">
    <source>
        <dbReference type="SAM" id="Phobius"/>
    </source>
</evidence>
<comment type="subcellular location">
    <subcellularLocation>
        <location evidence="1">Cell membrane</location>
        <topology evidence="1">Single-pass type I membrane protein</topology>
    </subcellularLocation>
</comment>
<keyword evidence="12" id="KW-0675">Receptor</keyword>
<evidence type="ECO:0000256" key="10">
    <source>
        <dbReference type="ARBA" id="ARBA00022989"/>
    </source>
</evidence>
<comment type="caution">
    <text evidence="19">The sequence shown here is derived from an EMBL/GenBank/DDBJ whole genome shotgun (WGS) entry which is preliminary data.</text>
</comment>
<dbReference type="InterPro" id="IPR001480">
    <property type="entry name" value="Bulb-type_lectin_dom"/>
</dbReference>
<evidence type="ECO:0008006" key="21">
    <source>
        <dbReference type="Google" id="ProtNLM"/>
    </source>
</evidence>
<evidence type="ECO:0000256" key="8">
    <source>
        <dbReference type="ARBA" id="ARBA00022777"/>
    </source>
</evidence>
<evidence type="ECO:0000256" key="6">
    <source>
        <dbReference type="ARBA" id="ARBA00022729"/>
    </source>
</evidence>
<feature type="signal peptide" evidence="16">
    <location>
        <begin position="1"/>
        <end position="26"/>
    </location>
</feature>
<dbReference type="PROSITE" id="PS50011">
    <property type="entry name" value="PROTEIN_KINASE_DOM"/>
    <property type="match status" value="1"/>
</dbReference>
<keyword evidence="6 16" id="KW-0732">Signal</keyword>
<dbReference type="FunFam" id="1.10.510.10:FF:000240">
    <property type="entry name" value="Lectin-domain containing receptor kinase A4.3"/>
    <property type="match status" value="1"/>
</dbReference>
<proteinExistence type="predicted"/>
<dbReference type="GO" id="GO:0002229">
    <property type="term" value="P:defense response to oomycetes"/>
    <property type="evidence" value="ECO:0007669"/>
    <property type="project" value="UniProtKB-ARBA"/>
</dbReference>
<dbReference type="PROSITE" id="PS00108">
    <property type="entry name" value="PROTEIN_KINASE_ST"/>
    <property type="match status" value="1"/>
</dbReference>
<dbReference type="EMBL" id="CM026430">
    <property type="protein sequence ID" value="KAG0561854.1"/>
    <property type="molecule type" value="Genomic_DNA"/>
</dbReference>
<dbReference type="AlphaFoldDB" id="A0A8T0GUN7"/>
<keyword evidence="3" id="KW-0723">Serine/threonine-protein kinase</keyword>
<accession>A0A8T0GUN7</accession>
<keyword evidence="4" id="KW-0808">Transferase</keyword>
<keyword evidence="10 15" id="KW-1133">Transmembrane helix</keyword>
<feature type="domain" description="Bulb-type lectin" evidence="18">
    <location>
        <begin position="198"/>
        <end position="320"/>
    </location>
</feature>
<evidence type="ECO:0000256" key="12">
    <source>
        <dbReference type="ARBA" id="ARBA00023170"/>
    </source>
</evidence>
<dbReference type="GO" id="GO:0005886">
    <property type="term" value="C:plasma membrane"/>
    <property type="evidence" value="ECO:0007669"/>
    <property type="project" value="UniProtKB-SubCell"/>
</dbReference>
<keyword evidence="8" id="KW-0418">Kinase</keyword>
<keyword evidence="13" id="KW-0325">Glycoprotein</keyword>
<dbReference type="InterPro" id="IPR011009">
    <property type="entry name" value="Kinase-like_dom_sf"/>
</dbReference>
<keyword evidence="2" id="KW-1003">Cell membrane</keyword>
<dbReference type="Proteomes" id="UP000822688">
    <property type="component" value="Chromosome 9"/>
</dbReference>
<keyword evidence="7 14" id="KW-0547">Nucleotide-binding</keyword>
<evidence type="ECO:0000256" key="11">
    <source>
        <dbReference type="ARBA" id="ARBA00023136"/>
    </source>
</evidence>
<feature type="transmembrane region" description="Helical" evidence="15">
    <location>
        <begin position="339"/>
        <end position="364"/>
    </location>
</feature>
<evidence type="ECO:0000259" key="18">
    <source>
        <dbReference type="PROSITE" id="PS50927"/>
    </source>
</evidence>
<dbReference type="InterPro" id="IPR017441">
    <property type="entry name" value="Protein_kinase_ATP_BS"/>
</dbReference>
<evidence type="ECO:0000256" key="9">
    <source>
        <dbReference type="ARBA" id="ARBA00022840"/>
    </source>
</evidence>
<dbReference type="PANTHER" id="PTHR45631:SF198">
    <property type="entry name" value="PROTEIN KINASE DOMAIN-CONTAINING PROTEIN"/>
    <property type="match status" value="1"/>
</dbReference>
<dbReference type="GO" id="GO:0004674">
    <property type="term" value="F:protein serine/threonine kinase activity"/>
    <property type="evidence" value="ECO:0007669"/>
    <property type="project" value="UniProtKB-KW"/>
</dbReference>
<evidence type="ECO:0000259" key="17">
    <source>
        <dbReference type="PROSITE" id="PS50011"/>
    </source>
</evidence>
<evidence type="ECO:0000256" key="16">
    <source>
        <dbReference type="SAM" id="SignalP"/>
    </source>
</evidence>
<feature type="binding site" evidence="14">
    <location>
        <position position="428"/>
    </location>
    <ligand>
        <name>ATP</name>
        <dbReference type="ChEBI" id="CHEBI:30616"/>
    </ligand>
</feature>
<dbReference type="FunFam" id="3.30.200.20:FF:000039">
    <property type="entry name" value="receptor-like protein kinase FERONIA"/>
    <property type="match status" value="1"/>
</dbReference>
<dbReference type="InterPro" id="IPR000719">
    <property type="entry name" value="Prot_kinase_dom"/>
</dbReference>
<gene>
    <name evidence="19" type="ORF">KC19_9G097900</name>
</gene>
<evidence type="ECO:0000256" key="3">
    <source>
        <dbReference type="ARBA" id="ARBA00022527"/>
    </source>
</evidence>